<comment type="caution">
    <text evidence="1">The sequence shown here is derived from an EMBL/GenBank/DDBJ whole genome shotgun (WGS) entry which is preliminary data.</text>
</comment>
<evidence type="ECO:0000313" key="1">
    <source>
        <dbReference type="EMBL" id="HGM58648.1"/>
    </source>
</evidence>
<proteinExistence type="predicted"/>
<organism evidence="1">
    <name type="scientific">Staphylothermus marinus</name>
    <dbReference type="NCBI Taxonomy" id="2280"/>
    <lineage>
        <taxon>Archaea</taxon>
        <taxon>Thermoproteota</taxon>
        <taxon>Thermoprotei</taxon>
        <taxon>Desulfurococcales</taxon>
        <taxon>Desulfurococcaceae</taxon>
        <taxon>Staphylothermus</taxon>
    </lineage>
</organism>
<gene>
    <name evidence="1" type="ORF">ENU14_03555</name>
</gene>
<dbReference type="AlphaFoldDB" id="A0A7C4HFG6"/>
<reference evidence="1" key="1">
    <citation type="journal article" date="2020" name="mSystems">
        <title>Genome- and Community-Level Interaction Insights into Carbon Utilization and Element Cycling Functions of Hydrothermarchaeota in Hydrothermal Sediment.</title>
        <authorList>
            <person name="Zhou Z."/>
            <person name="Liu Y."/>
            <person name="Xu W."/>
            <person name="Pan J."/>
            <person name="Luo Z.H."/>
            <person name="Li M."/>
        </authorList>
    </citation>
    <scope>NUCLEOTIDE SEQUENCE [LARGE SCALE GENOMIC DNA]</scope>
    <source>
        <strain evidence="1">SpSt-642</strain>
    </source>
</reference>
<accession>A0A7C4HFG6</accession>
<name>A0A7C4HFG6_STAMA</name>
<dbReference type="EMBL" id="DTBJ01000024">
    <property type="protein sequence ID" value="HGM58648.1"/>
    <property type="molecule type" value="Genomic_DNA"/>
</dbReference>
<protein>
    <submittedName>
        <fullName evidence="1">Uncharacterized protein</fullName>
    </submittedName>
</protein>
<sequence length="543" mass="61805">MLNQVNSFENVLDQKLSMYKKLSVIIVSRDPWVLPTVIGRLEEEYSLKLFVLLTSKHVVEDVEKNLDHVKDFDVDIVPDYLYAQNIVRDNVFDTTIYVSKIMSKLNNNAEEIFLDLTCTDSSLASTITYIVNRVVEPTKIMFTLVDGIHLYGVPAYPGSPRWLHKVYLHGVKKISENEKRTPVTPPKQLEWRGSRGIYIGFSKLLNSLTKPNIYEYFDGSQRYVPEVLKDDVLTIYSHSNRDFNEKYRLITIKPYMGPDETTSSMIYSSWKTLSDILSKDFEGINKQAIDRILMQIQRYTGSTDLVIKQIASMNGEEDIPLGEKLHRVLYSLATSKQRVDLVFDTNLFYQGIHMSLLKTSIRLGNPWNVIYGLNLYVPLCAEMEINSKVAKLNPDNDGLPKLYYIMSLLANRSLLETRYHYGAQNLEAVGQPCEVSIGVEAQSLPGDRIYLVTADHRGFTAWQTLNVCRGRVTCIYIGHSDKPLDANTLYSKLYVSVALSQLVYVSSMFTPISINYGNTNVSLTIKSLKGSNAPVIGINWFRT</sequence>